<dbReference type="GO" id="GO:0005886">
    <property type="term" value="C:plasma membrane"/>
    <property type="evidence" value="ECO:0007669"/>
    <property type="project" value="TreeGrafter"/>
</dbReference>
<keyword evidence="6" id="KW-0675">Receptor</keyword>
<dbReference type="SUPFAM" id="SSF81321">
    <property type="entry name" value="Family A G protein-coupled receptor-like"/>
    <property type="match status" value="1"/>
</dbReference>
<sequence>MNSENDSYAVWSDVNVTTTSSLSLWTNGAESTCNGTEMPLLDEAAWVNKIITPFIYTLGFPGNSISFLIWIRPKMRHSSGVYLAALALADFIFLVLHFMFELNTVWGVPLLSYPVLCEGFTIIFLTFQYLAPLLVLSFTVERYISICHPFKREQFCTTHRARIVSISLALGCLATCGIQGYFWTYTGDEDGCTLRATVIAGDSASLWSIWSYVTETLMFLVVPLSVLVFNILVIREAKRLSEYEETQLHGRSHKTSATTIMLLVVSFYLIITTLPATIVYATGPIFTPGKACDDPARKSYGIYLLIRSIAEEIGISHFALNFYIYMVTGKQFREEFKRLFGLKRTKPHPEKLGTEYTTLRSSFQGSLKKNLTVRMTSNGTESVNHKRQNGSESSV</sequence>
<dbReference type="Proteomes" id="UP000828390">
    <property type="component" value="Unassembled WGS sequence"/>
</dbReference>
<dbReference type="PRINTS" id="PR00237">
    <property type="entry name" value="GPCRRHODOPSN"/>
</dbReference>
<feature type="region of interest" description="Disordered" evidence="8">
    <location>
        <begin position="375"/>
        <end position="395"/>
    </location>
</feature>
<dbReference type="EMBL" id="JAIWYP010000004">
    <property type="protein sequence ID" value="KAH3840190.1"/>
    <property type="molecule type" value="Genomic_DNA"/>
</dbReference>
<evidence type="ECO:0000256" key="9">
    <source>
        <dbReference type="SAM" id="Phobius"/>
    </source>
</evidence>
<evidence type="ECO:0000256" key="5">
    <source>
        <dbReference type="ARBA" id="ARBA00023136"/>
    </source>
</evidence>
<keyword evidence="7" id="KW-0807">Transducer</keyword>
<gene>
    <name evidence="11" type="ORF">DPMN_113635</name>
</gene>
<keyword evidence="5 9" id="KW-0472">Membrane</keyword>
<evidence type="ECO:0000256" key="8">
    <source>
        <dbReference type="SAM" id="MobiDB-lite"/>
    </source>
</evidence>
<feature type="transmembrane region" description="Helical" evidence="9">
    <location>
        <begin position="120"/>
        <end position="140"/>
    </location>
</feature>
<protein>
    <recommendedName>
        <fullName evidence="10">G-protein coupled receptors family 1 profile domain-containing protein</fullName>
    </recommendedName>
</protein>
<dbReference type="PROSITE" id="PS50262">
    <property type="entry name" value="G_PROTEIN_RECEP_F1_2"/>
    <property type="match status" value="1"/>
</dbReference>
<keyword evidence="2 9" id="KW-0812">Transmembrane</keyword>
<feature type="transmembrane region" description="Helical" evidence="9">
    <location>
        <begin position="216"/>
        <end position="234"/>
    </location>
</feature>
<keyword evidence="12" id="KW-1185">Reference proteome</keyword>
<dbReference type="InterPro" id="IPR017452">
    <property type="entry name" value="GPCR_Rhodpsn_7TM"/>
</dbReference>
<feature type="transmembrane region" description="Helical" evidence="9">
    <location>
        <begin position="255"/>
        <end position="280"/>
    </location>
</feature>
<evidence type="ECO:0000256" key="3">
    <source>
        <dbReference type="ARBA" id="ARBA00022989"/>
    </source>
</evidence>
<keyword evidence="3 9" id="KW-1133">Transmembrane helix</keyword>
<dbReference type="CDD" id="cd14978">
    <property type="entry name" value="7tmA_FMRFamide_R-like"/>
    <property type="match status" value="1"/>
</dbReference>
<proteinExistence type="predicted"/>
<feature type="transmembrane region" description="Helical" evidence="9">
    <location>
        <begin position="161"/>
        <end position="182"/>
    </location>
</feature>
<reference evidence="11" key="1">
    <citation type="journal article" date="2019" name="bioRxiv">
        <title>The Genome of the Zebra Mussel, Dreissena polymorpha: A Resource for Invasive Species Research.</title>
        <authorList>
            <person name="McCartney M.A."/>
            <person name="Auch B."/>
            <person name="Kono T."/>
            <person name="Mallez S."/>
            <person name="Zhang Y."/>
            <person name="Obille A."/>
            <person name="Becker A."/>
            <person name="Abrahante J.E."/>
            <person name="Garbe J."/>
            <person name="Badalamenti J.P."/>
            <person name="Herman A."/>
            <person name="Mangelson H."/>
            <person name="Liachko I."/>
            <person name="Sullivan S."/>
            <person name="Sone E.D."/>
            <person name="Koren S."/>
            <person name="Silverstein K.A.T."/>
            <person name="Beckman K.B."/>
            <person name="Gohl D.M."/>
        </authorList>
    </citation>
    <scope>NUCLEOTIDE SEQUENCE</scope>
    <source>
        <strain evidence="11">Duluth1</strain>
        <tissue evidence="11">Whole animal</tissue>
    </source>
</reference>
<feature type="transmembrane region" description="Helical" evidence="9">
    <location>
        <begin position="81"/>
        <end position="100"/>
    </location>
</feature>
<name>A0A9D4KIL8_DREPO</name>
<feature type="transmembrane region" description="Helical" evidence="9">
    <location>
        <begin position="50"/>
        <end position="69"/>
    </location>
</feature>
<evidence type="ECO:0000313" key="11">
    <source>
        <dbReference type="EMBL" id="KAH3840190.1"/>
    </source>
</evidence>
<feature type="transmembrane region" description="Helical" evidence="9">
    <location>
        <begin position="300"/>
        <end position="324"/>
    </location>
</feature>
<evidence type="ECO:0000256" key="2">
    <source>
        <dbReference type="ARBA" id="ARBA00022692"/>
    </source>
</evidence>
<feature type="domain" description="G-protein coupled receptors family 1 profile" evidence="10">
    <location>
        <begin position="62"/>
        <end position="325"/>
    </location>
</feature>
<organism evidence="11 12">
    <name type="scientific">Dreissena polymorpha</name>
    <name type="common">Zebra mussel</name>
    <name type="synonym">Mytilus polymorpha</name>
    <dbReference type="NCBI Taxonomy" id="45954"/>
    <lineage>
        <taxon>Eukaryota</taxon>
        <taxon>Metazoa</taxon>
        <taxon>Spiralia</taxon>
        <taxon>Lophotrochozoa</taxon>
        <taxon>Mollusca</taxon>
        <taxon>Bivalvia</taxon>
        <taxon>Autobranchia</taxon>
        <taxon>Heteroconchia</taxon>
        <taxon>Euheterodonta</taxon>
        <taxon>Imparidentia</taxon>
        <taxon>Neoheterodontei</taxon>
        <taxon>Myida</taxon>
        <taxon>Dreissenoidea</taxon>
        <taxon>Dreissenidae</taxon>
        <taxon>Dreissena</taxon>
    </lineage>
</organism>
<keyword evidence="4" id="KW-0297">G-protein coupled receptor</keyword>
<evidence type="ECO:0000256" key="1">
    <source>
        <dbReference type="ARBA" id="ARBA00004141"/>
    </source>
</evidence>
<comment type="subcellular location">
    <subcellularLocation>
        <location evidence="1">Membrane</location>
        <topology evidence="1">Multi-pass membrane protein</topology>
    </subcellularLocation>
</comment>
<dbReference type="Pfam" id="PF00001">
    <property type="entry name" value="7tm_1"/>
    <property type="match status" value="1"/>
</dbReference>
<evidence type="ECO:0000256" key="4">
    <source>
        <dbReference type="ARBA" id="ARBA00023040"/>
    </source>
</evidence>
<dbReference type="AlphaFoldDB" id="A0A9D4KIL8"/>
<reference evidence="11" key="2">
    <citation type="submission" date="2020-11" db="EMBL/GenBank/DDBJ databases">
        <authorList>
            <person name="McCartney M.A."/>
            <person name="Auch B."/>
            <person name="Kono T."/>
            <person name="Mallez S."/>
            <person name="Becker A."/>
            <person name="Gohl D.M."/>
            <person name="Silverstein K.A.T."/>
            <person name="Koren S."/>
            <person name="Bechman K.B."/>
            <person name="Herman A."/>
            <person name="Abrahante J.E."/>
            <person name="Garbe J."/>
        </authorList>
    </citation>
    <scope>NUCLEOTIDE SEQUENCE</scope>
    <source>
        <strain evidence="11">Duluth1</strain>
        <tissue evidence="11">Whole animal</tissue>
    </source>
</reference>
<dbReference type="PANTHER" id="PTHR24243">
    <property type="entry name" value="G-PROTEIN COUPLED RECEPTOR"/>
    <property type="match status" value="1"/>
</dbReference>
<dbReference type="OrthoDB" id="9990906at2759"/>
<evidence type="ECO:0000256" key="6">
    <source>
        <dbReference type="ARBA" id="ARBA00023170"/>
    </source>
</evidence>
<evidence type="ECO:0000313" key="12">
    <source>
        <dbReference type="Proteomes" id="UP000828390"/>
    </source>
</evidence>
<dbReference type="InterPro" id="IPR000276">
    <property type="entry name" value="GPCR_Rhodpsn"/>
</dbReference>
<evidence type="ECO:0000259" key="10">
    <source>
        <dbReference type="PROSITE" id="PS50262"/>
    </source>
</evidence>
<dbReference type="Gene3D" id="1.20.1070.10">
    <property type="entry name" value="Rhodopsin 7-helix transmembrane proteins"/>
    <property type="match status" value="1"/>
</dbReference>
<evidence type="ECO:0000256" key="7">
    <source>
        <dbReference type="ARBA" id="ARBA00023224"/>
    </source>
</evidence>
<accession>A0A9D4KIL8</accession>
<comment type="caution">
    <text evidence="11">The sequence shown here is derived from an EMBL/GenBank/DDBJ whole genome shotgun (WGS) entry which is preliminary data.</text>
</comment>
<dbReference type="PANTHER" id="PTHR24243:SF233">
    <property type="entry name" value="THYROTROPIN-RELEASING HORMONE RECEPTOR"/>
    <property type="match status" value="1"/>
</dbReference>
<dbReference type="GO" id="GO:0004930">
    <property type="term" value="F:G protein-coupled receptor activity"/>
    <property type="evidence" value="ECO:0007669"/>
    <property type="project" value="UniProtKB-KW"/>
</dbReference>